<evidence type="ECO:0000256" key="1">
    <source>
        <dbReference type="SAM" id="MobiDB-lite"/>
    </source>
</evidence>
<dbReference type="EMBL" id="CABL01000001">
    <property type="protein sequence ID" value="CBH74299.1"/>
    <property type="molecule type" value="Genomic_DNA"/>
</dbReference>
<gene>
    <name evidence="2" type="ORF">CARN1_2186</name>
</gene>
<dbReference type="AlphaFoldDB" id="E6PCW4"/>
<sequence>MSRFRLAALAALLVPLVLSACSGGTGGDRVPRSGVRAAARRGRHQPVMTADNLGGGLD</sequence>
<accession>E6PCW4</accession>
<name>E6PCW4_9ZZZZ</name>
<comment type="caution">
    <text evidence="2">The sequence shown here is derived from an EMBL/GenBank/DDBJ whole genome shotgun (WGS) entry which is preliminary data.</text>
</comment>
<reference evidence="2" key="1">
    <citation type="submission" date="2009-10" db="EMBL/GenBank/DDBJ databases">
        <title>Diversity of trophic interactions inside an arsenic-rich microbial ecosystem.</title>
        <authorList>
            <person name="Bertin P.N."/>
            <person name="Heinrich-Salmeron A."/>
            <person name="Pelletier E."/>
            <person name="Goulhen-Chollet F."/>
            <person name="Arsene-Ploetze F."/>
            <person name="Gallien S."/>
            <person name="Calteau A."/>
            <person name="Vallenet D."/>
            <person name="Casiot C."/>
            <person name="Chane-Woon-Ming B."/>
            <person name="Giloteaux L."/>
            <person name="Barakat M."/>
            <person name="Bonnefoy V."/>
            <person name="Bruneel O."/>
            <person name="Chandler M."/>
            <person name="Cleiss J."/>
            <person name="Duran R."/>
            <person name="Elbaz-Poulichet F."/>
            <person name="Fonknechten N."/>
            <person name="Lauga B."/>
            <person name="Mornico D."/>
            <person name="Ortet P."/>
            <person name="Schaeffer C."/>
            <person name="Siguier P."/>
            <person name="Alexander Thil Smith A."/>
            <person name="Van Dorsselaer A."/>
            <person name="Weissenbach J."/>
            <person name="Medigue C."/>
            <person name="Le Paslier D."/>
        </authorList>
    </citation>
    <scope>NUCLEOTIDE SEQUENCE</scope>
</reference>
<dbReference type="PROSITE" id="PS51257">
    <property type="entry name" value="PROKAR_LIPOPROTEIN"/>
    <property type="match status" value="1"/>
</dbReference>
<proteinExistence type="predicted"/>
<protein>
    <submittedName>
        <fullName evidence="2">Uncharacterized protein</fullName>
    </submittedName>
</protein>
<organism evidence="2">
    <name type="scientific">mine drainage metagenome</name>
    <dbReference type="NCBI Taxonomy" id="410659"/>
    <lineage>
        <taxon>unclassified sequences</taxon>
        <taxon>metagenomes</taxon>
        <taxon>ecological metagenomes</taxon>
    </lineage>
</organism>
<evidence type="ECO:0000313" key="2">
    <source>
        <dbReference type="EMBL" id="CBH74299.1"/>
    </source>
</evidence>
<feature type="region of interest" description="Disordered" evidence="1">
    <location>
        <begin position="23"/>
        <end position="58"/>
    </location>
</feature>